<dbReference type="Gramene" id="Mp2g19830.1">
    <property type="protein sequence ID" value="Mp2g19830.1.cds"/>
    <property type="gene ID" value="Mp2g19830"/>
</dbReference>
<accession>A0A2R6WVC6</accession>
<reference evidence="2" key="1">
    <citation type="journal article" date="2017" name="Cell">
        <title>Insights into land plant evolution garnered from the Marchantia polymorpha genome.</title>
        <authorList>
            <person name="Bowman J.L."/>
            <person name="Kohchi T."/>
            <person name="Yamato K.T."/>
            <person name="Jenkins J."/>
            <person name="Shu S."/>
            <person name="Ishizaki K."/>
            <person name="Yamaoka S."/>
            <person name="Nishihama R."/>
            <person name="Nakamura Y."/>
            <person name="Berger F."/>
            <person name="Adam C."/>
            <person name="Aki S.S."/>
            <person name="Althoff F."/>
            <person name="Araki T."/>
            <person name="Arteaga-Vazquez M.A."/>
            <person name="Balasubrmanian S."/>
            <person name="Barry K."/>
            <person name="Bauer D."/>
            <person name="Boehm C.R."/>
            <person name="Briginshaw L."/>
            <person name="Caballero-Perez J."/>
            <person name="Catarino B."/>
            <person name="Chen F."/>
            <person name="Chiyoda S."/>
            <person name="Chovatia M."/>
            <person name="Davies K.M."/>
            <person name="Delmans M."/>
            <person name="Demura T."/>
            <person name="Dierschke T."/>
            <person name="Dolan L."/>
            <person name="Dorantes-Acosta A.E."/>
            <person name="Eklund D.M."/>
            <person name="Florent S.N."/>
            <person name="Flores-Sandoval E."/>
            <person name="Fujiyama A."/>
            <person name="Fukuzawa H."/>
            <person name="Galik B."/>
            <person name="Grimanelli D."/>
            <person name="Grimwood J."/>
            <person name="Grossniklaus U."/>
            <person name="Hamada T."/>
            <person name="Haseloff J."/>
            <person name="Hetherington A.J."/>
            <person name="Higo A."/>
            <person name="Hirakawa Y."/>
            <person name="Hundley H.N."/>
            <person name="Ikeda Y."/>
            <person name="Inoue K."/>
            <person name="Inoue S.I."/>
            <person name="Ishida S."/>
            <person name="Jia Q."/>
            <person name="Kakita M."/>
            <person name="Kanazawa T."/>
            <person name="Kawai Y."/>
            <person name="Kawashima T."/>
            <person name="Kennedy M."/>
            <person name="Kinose K."/>
            <person name="Kinoshita T."/>
            <person name="Kohara Y."/>
            <person name="Koide E."/>
            <person name="Komatsu K."/>
            <person name="Kopischke S."/>
            <person name="Kubo M."/>
            <person name="Kyozuka J."/>
            <person name="Lagercrantz U."/>
            <person name="Lin S.S."/>
            <person name="Lindquist E."/>
            <person name="Lipzen A.M."/>
            <person name="Lu C.W."/>
            <person name="De Luna E."/>
            <person name="Martienssen R.A."/>
            <person name="Minamino N."/>
            <person name="Mizutani M."/>
            <person name="Mizutani M."/>
            <person name="Mochizuki N."/>
            <person name="Monte I."/>
            <person name="Mosher R."/>
            <person name="Nagasaki H."/>
            <person name="Nakagami H."/>
            <person name="Naramoto S."/>
            <person name="Nishitani K."/>
            <person name="Ohtani M."/>
            <person name="Okamoto T."/>
            <person name="Okumura M."/>
            <person name="Phillips J."/>
            <person name="Pollak B."/>
            <person name="Reinders A."/>
            <person name="Rovekamp M."/>
            <person name="Sano R."/>
            <person name="Sawa S."/>
            <person name="Schmid M.W."/>
            <person name="Shirakawa M."/>
            <person name="Solano R."/>
            <person name="Spunde A."/>
            <person name="Suetsugu N."/>
            <person name="Sugano S."/>
            <person name="Sugiyama A."/>
            <person name="Sun R."/>
            <person name="Suzuki Y."/>
            <person name="Takenaka M."/>
            <person name="Takezawa D."/>
            <person name="Tomogane H."/>
            <person name="Tsuzuki M."/>
            <person name="Ueda T."/>
            <person name="Umeda M."/>
            <person name="Ward J.M."/>
            <person name="Watanabe Y."/>
            <person name="Yazaki K."/>
            <person name="Yokoyama R."/>
            <person name="Yoshitake Y."/>
            <person name="Yotsui I."/>
            <person name="Zachgo S."/>
            <person name="Schmutz J."/>
        </authorList>
    </citation>
    <scope>NUCLEOTIDE SEQUENCE [LARGE SCALE GENOMIC DNA]</scope>
    <source>
        <strain evidence="2">Tak-1</strain>
    </source>
</reference>
<dbReference type="AlphaFoldDB" id="A0A2R6WVC6"/>
<name>A0A2R6WVC6_MARPO</name>
<protein>
    <submittedName>
        <fullName evidence="1">Uncharacterized protein</fullName>
    </submittedName>
</protein>
<evidence type="ECO:0000313" key="2">
    <source>
        <dbReference type="Proteomes" id="UP000244005"/>
    </source>
</evidence>
<sequence length="116" mass="13012">MLRFVSGSIWHRVVPRTSARVNLIDPMVIITDDGRPTWRYSRFSIIVTLCCSYGMLAKLGIEPMTTTASEHSVTTRCNDRLMVSIYLRLALSRVVHFVSLCCCCSLMINCSSSASM</sequence>
<dbReference type="Proteomes" id="UP000244005">
    <property type="component" value="Unassembled WGS sequence"/>
</dbReference>
<proteinExistence type="predicted"/>
<organism evidence="1 2">
    <name type="scientific">Marchantia polymorpha</name>
    <name type="common">Common liverwort</name>
    <name type="synonym">Marchantia aquatica</name>
    <dbReference type="NCBI Taxonomy" id="3197"/>
    <lineage>
        <taxon>Eukaryota</taxon>
        <taxon>Viridiplantae</taxon>
        <taxon>Streptophyta</taxon>
        <taxon>Embryophyta</taxon>
        <taxon>Marchantiophyta</taxon>
        <taxon>Marchantiopsida</taxon>
        <taxon>Marchantiidae</taxon>
        <taxon>Marchantiales</taxon>
        <taxon>Marchantiaceae</taxon>
        <taxon>Marchantia</taxon>
    </lineage>
</organism>
<evidence type="ECO:0000313" key="1">
    <source>
        <dbReference type="EMBL" id="PTQ37804.1"/>
    </source>
</evidence>
<keyword evidence="2" id="KW-1185">Reference proteome</keyword>
<gene>
    <name evidence="1" type="ORF">MARPO_0055s0067</name>
</gene>
<dbReference type="EMBL" id="KZ772727">
    <property type="protein sequence ID" value="PTQ37804.1"/>
    <property type="molecule type" value="Genomic_DNA"/>
</dbReference>